<organism evidence="4 5">
    <name type="scientific">Cupriavidus taiwanensis</name>
    <dbReference type="NCBI Taxonomy" id="164546"/>
    <lineage>
        <taxon>Bacteria</taxon>
        <taxon>Pseudomonadati</taxon>
        <taxon>Pseudomonadota</taxon>
        <taxon>Betaproteobacteria</taxon>
        <taxon>Burkholderiales</taxon>
        <taxon>Burkholderiaceae</taxon>
        <taxon>Cupriavidus</taxon>
    </lineage>
</organism>
<evidence type="ECO:0000256" key="1">
    <source>
        <dbReference type="ARBA" id="ARBA00007169"/>
    </source>
</evidence>
<proteinExistence type="inferred from homology"/>
<dbReference type="EC" id="1.1.-.-" evidence="4"/>
<dbReference type="InterPro" id="IPR029058">
    <property type="entry name" value="AB_hydrolase_fold"/>
</dbReference>
<feature type="region of interest" description="Disordered" evidence="2">
    <location>
        <begin position="242"/>
        <end position="262"/>
    </location>
</feature>
<dbReference type="GO" id="GO:0008610">
    <property type="term" value="P:lipid biosynthetic process"/>
    <property type="evidence" value="ECO:0007669"/>
    <property type="project" value="TreeGrafter"/>
</dbReference>
<dbReference type="EMBL" id="OVTA01000037">
    <property type="protein sequence ID" value="SPS00109.1"/>
    <property type="molecule type" value="Genomic_DNA"/>
</dbReference>
<keyword evidence="4" id="KW-0560">Oxidoreductase</keyword>
<accession>A0A375J5K2</accession>
<dbReference type="PANTHER" id="PTHR11487">
    <property type="entry name" value="THIOESTERASE"/>
    <property type="match status" value="1"/>
</dbReference>
<dbReference type="PANTHER" id="PTHR11487:SF0">
    <property type="entry name" value="S-ACYL FATTY ACID SYNTHASE THIOESTERASE, MEDIUM CHAIN"/>
    <property type="match status" value="1"/>
</dbReference>
<reference evidence="4 5" key="1">
    <citation type="submission" date="2018-01" db="EMBL/GenBank/DDBJ databases">
        <authorList>
            <person name="Gaut B.S."/>
            <person name="Morton B.R."/>
            <person name="Clegg M.T."/>
            <person name="Duvall M.R."/>
        </authorList>
    </citation>
    <scope>NUCLEOTIDE SEQUENCE [LARGE SCALE GENOMIC DNA]</scope>
    <source>
        <strain evidence="4">Cupriavidus taiwanensis cmp 52</strain>
    </source>
</reference>
<sequence>MAPLQLYCLPYAGASATAYLRWRRLLPAQVELVPLEPPGRGARLDQPLLRDFEALAAEMADVLCRQLERRAGPYVLFGHSMGGLLAWRLCHLVRERGHALPQRLVVSGCAAPTRRDPGRLAALRGDAALSADLRKHGGTPEAVFADAELLRLTLDVLDADYRVCESFRCGAVPPLPLPVHVFAGLDDPIAPADLHAWAIETRAGHTLDWFAGGHFFLHDSQAEVVGRLIACLDGAPAAGTGASLPSPAASASPVSPASLSPA</sequence>
<protein>
    <submittedName>
        <fullName evidence="4">Type II thioesterase</fullName>
        <ecNumber evidence="4">1.1.-.-</ecNumber>
    </submittedName>
</protein>
<dbReference type="InterPro" id="IPR012223">
    <property type="entry name" value="TEII"/>
</dbReference>
<feature type="domain" description="Thioesterase" evidence="3">
    <location>
        <begin position="5"/>
        <end position="228"/>
    </location>
</feature>
<dbReference type="Proteomes" id="UP000256805">
    <property type="component" value="Unassembled WGS sequence"/>
</dbReference>
<evidence type="ECO:0000313" key="5">
    <source>
        <dbReference type="Proteomes" id="UP000256805"/>
    </source>
</evidence>
<evidence type="ECO:0000259" key="3">
    <source>
        <dbReference type="Pfam" id="PF00975"/>
    </source>
</evidence>
<evidence type="ECO:0000313" key="4">
    <source>
        <dbReference type="EMBL" id="SPS00109.1"/>
    </source>
</evidence>
<dbReference type="GO" id="GO:0016491">
    <property type="term" value="F:oxidoreductase activity"/>
    <property type="evidence" value="ECO:0007669"/>
    <property type="project" value="UniProtKB-KW"/>
</dbReference>
<name>A0A375J5K2_9BURK</name>
<comment type="similarity">
    <text evidence="1">Belongs to the thioesterase family.</text>
</comment>
<dbReference type="RefSeq" id="WP_116385047.1">
    <property type="nucleotide sequence ID" value="NZ_LS483234.1"/>
</dbReference>
<dbReference type="Pfam" id="PF00975">
    <property type="entry name" value="Thioesterase"/>
    <property type="match status" value="1"/>
</dbReference>
<gene>
    <name evidence="4" type="primary">taiC</name>
    <name evidence="4" type="ORF">CBM2634_B140121</name>
</gene>
<evidence type="ECO:0000256" key="2">
    <source>
        <dbReference type="SAM" id="MobiDB-lite"/>
    </source>
</evidence>
<dbReference type="InterPro" id="IPR001031">
    <property type="entry name" value="Thioesterase"/>
</dbReference>
<dbReference type="SUPFAM" id="SSF53474">
    <property type="entry name" value="alpha/beta-Hydrolases"/>
    <property type="match status" value="1"/>
</dbReference>
<dbReference type="Gene3D" id="3.40.50.1820">
    <property type="entry name" value="alpha/beta hydrolase"/>
    <property type="match status" value="1"/>
</dbReference>
<dbReference type="AlphaFoldDB" id="A0A375J5K2"/>